<evidence type="ECO:0000313" key="2">
    <source>
        <dbReference type="EMBL" id="TCD59867.1"/>
    </source>
</evidence>
<feature type="compositionally biased region" description="Polar residues" evidence="1">
    <location>
        <begin position="646"/>
        <end position="660"/>
    </location>
</feature>
<evidence type="ECO:0000313" key="3">
    <source>
        <dbReference type="Proteomes" id="UP000292702"/>
    </source>
</evidence>
<feature type="compositionally biased region" description="Polar residues" evidence="1">
    <location>
        <begin position="114"/>
        <end position="127"/>
    </location>
</feature>
<reference evidence="2 3" key="1">
    <citation type="submission" date="2018-11" db="EMBL/GenBank/DDBJ databases">
        <title>Genome assembly of Steccherinum ochraceum LE-BIN_3174, the white-rot fungus of the Steccherinaceae family (The Residual Polyporoid clade, Polyporales, Basidiomycota).</title>
        <authorList>
            <person name="Fedorova T.V."/>
            <person name="Glazunova O.A."/>
            <person name="Landesman E.O."/>
            <person name="Moiseenko K.V."/>
            <person name="Psurtseva N.V."/>
            <person name="Savinova O.S."/>
            <person name="Shakhova N.V."/>
            <person name="Tyazhelova T.V."/>
            <person name="Vasina D.V."/>
        </authorList>
    </citation>
    <scope>NUCLEOTIDE SEQUENCE [LARGE SCALE GENOMIC DNA]</scope>
    <source>
        <strain evidence="2 3">LE-BIN_3174</strain>
    </source>
</reference>
<feature type="region of interest" description="Disordered" evidence="1">
    <location>
        <begin position="301"/>
        <end position="347"/>
    </location>
</feature>
<feature type="region of interest" description="Disordered" evidence="1">
    <location>
        <begin position="99"/>
        <end position="149"/>
    </location>
</feature>
<feature type="region of interest" description="Disordered" evidence="1">
    <location>
        <begin position="1"/>
        <end position="41"/>
    </location>
</feature>
<feature type="region of interest" description="Disordered" evidence="1">
    <location>
        <begin position="641"/>
        <end position="668"/>
    </location>
</feature>
<organism evidence="2 3">
    <name type="scientific">Steccherinum ochraceum</name>
    <dbReference type="NCBI Taxonomy" id="92696"/>
    <lineage>
        <taxon>Eukaryota</taxon>
        <taxon>Fungi</taxon>
        <taxon>Dikarya</taxon>
        <taxon>Basidiomycota</taxon>
        <taxon>Agaricomycotina</taxon>
        <taxon>Agaricomycetes</taxon>
        <taxon>Polyporales</taxon>
        <taxon>Steccherinaceae</taxon>
        <taxon>Steccherinum</taxon>
    </lineage>
</organism>
<protein>
    <submittedName>
        <fullName evidence="2">Uncharacterized protein</fullName>
    </submittedName>
</protein>
<accession>A0A4V2MUU0</accession>
<dbReference type="EMBL" id="RWJN01000715">
    <property type="protein sequence ID" value="TCD59867.1"/>
    <property type="molecule type" value="Genomic_DNA"/>
</dbReference>
<feature type="compositionally biased region" description="Polar residues" evidence="1">
    <location>
        <begin position="138"/>
        <end position="147"/>
    </location>
</feature>
<feature type="region of interest" description="Disordered" evidence="1">
    <location>
        <begin position="486"/>
        <end position="524"/>
    </location>
</feature>
<feature type="compositionally biased region" description="Polar residues" evidence="1">
    <location>
        <begin position="316"/>
        <end position="325"/>
    </location>
</feature>
<proteinExistence type="predicted"/>
<feature type="region of interest" description="Disordered" evidence="1">
    <location>
        <begin position="381"/>
        <end position="419"/>
    </location>
</feature>
<gene>
    <name evidence="2" type="ORF">EIP91_011276</name>
</gene>
<keyword evidence="3" id="KW-1185">Reference proteome</keyword>
<dbReference type="Proteomes" id="UP000292702">
    <property type="component" value="Unassembled WGS sequence"/>
</dbReference>
<feature type="compositionally biased region" description="Low complexity" evidence="1">
    <location>
        <begin position="399"/>
        <end position="416"/>
    </location>
</feature>
<sequence length="668" mass="71733">MSAIGQSVKTSPRRSQPPKRPLTLSPPHDASAASIWKAGHPIPQDKVQVPLGLTLERDFASKRHAVRRKPVPDLDWIVITSDPSQEAISSIPLKLVSTSAEPTDSVVDVESRLSRSTSLTPDASAGSTVAAADGPQDTPFTSDNSETFRFVVTPPPNAAEQDEEILEVRVPDASAGCMEEVEPGELETTLESRGLSPAVNSVEDVDMPDWEDPVDNDTLMDDVVMDEIDEDIVMVFEDDASYYPSPPPVYSGLFSSIAAQHHTSPKVIVQPLSEQTSPSHPGLPYALSESQYRWSSDQTFVEESSKNTEHAAFSRTLPSYTSVSSQPPPYSNAERPPAQGSEVTSTNASVVVGNSEQAAAPPAPEISSPDVSNTFATLSITEPVSREDPPVPTPASLQSLAPTPTQSTATASGSALEGQELSSTAAVNLGDDYEGFGTFVETGTSFAPLPNPLVLLQFEAHLPSPVVAESSTPILSPTPAPVPTVQLHAPAPKRPASRPILTPPTAPEPAVHTAPPRAPTRRRTVGLPDLTESDHSVRTTRHHNTRNRILERAHSTSLFAKLRARRRHPRLDEVVEEKPERLNSPPPSWAEIHERNRALLAVGRPVTPANHQRRVLEQEAFLYGASSGLFPLTSALTRQLRRRSSPKANSTGVSGHSTNALGLHVVAH</sequence>
<name>A0A4V2MUU0_9APHY</name>
<feature type="compositionally biased region" description="Polar residues" evidence="1">
    <location>
        <begin position="1"/>
        <end position="14"/>
    </location>
</feature>
<dbReference type="AlphaFoldDB" id="A0A4V2MUU0"/>
<evidence type="ECO:0000256" key="1">
    <source>
        <dbReference type="SAM" id="MobiDB-lite"/>
    </source>
</evidence>
<comment type="caution">
    <text evidence="2">The sequence shown here is derived from an EMBL/GenBank/DDBJ whole genome shotgun (WGS) entry which is preliminary data.</text>
</comment>